<keyword evidence="11 27" id="KW-0812">Transmembrane</keyword>
<evidence type="ECO:0000256" key="19">
    <source>
        <dbReference type="ARBA" id="ARBA00023136"/>
    </source>
</evidence>
<evidence type="ECO:0000256" key="9">
    <source>
        <dbReference type="ARBA" id="ARBA00022614"/>
    </source>
</evidence>
<evidence type="ECO:0000256" key="22">
    <source>
        <dbReference type="ARBA" id="ARBA00023242"/>
    </source>
</evidence>
<dbReference type="InterPro" id="IPR000719">
    <property type="entry name" value="Prot_kinase_dom"/>
</dbReference>
<accession>A0AAP0N1A5</accession>
<keyword evidence="6" id="KW-1003">Cell membrane</keyword>
<evidence type="ECO:0000256" key="13">
    <source>
        <dbReference type="ARBA" id="ARBA00022737"/>
    </source>
</evidence>
<feature type="region of interest" description="Disordered" evidence="26">
    <location>
        <begin position="1"/>
        <end position="41"/>
    </location>
</feature>
<proteinExistence type="inferred from homology"/>
<evidence type="ECO:0000256" key="10">
    <source>
        <dbReference type="ARBA" id="ARBA00022679"/>
    </source>
</evidence>
<feature type="domain" description="Protein kinase" evidence="28">
    <location>
        <begin position="1303"/>
        <end position="1584"/>
    </location>
</feature>
<keyword evidence="20" id="KW-0675">Receptor</keyword>
<dbReference type="GO" id="GO:0005524">
    <property type="term" value="F:ATP binding"/>
    <property type="evidence" value="ECO:0007669"/>
    <property type="project" value="UniProtKB-UniRule"/>
</dbReference>
<dbReference type="Pfam" id="PF08263">
    <property type="entry name" value="LRRNT_2"/>
    <property type="match status" value="1"/>
</dbReference>
<keyword evidence="8" id="KW-0597">Phosphoprotein</keyword>
<evidence type="ECO:0000256" key="26">
    <source>
        <dbReference type="SAM" id="MobiDB-lite"/>
    </source>
</evidence>
<dbReference type="FunFam" id="3.30.200.20:FF:000260">
    <property type="entry name" value="LRR receptor-like serine/threonine-protein kinase RPK2"/>
    <property type="match status" value="1"/>
</dbReference>
<keyword evidence="30" id="KW-1185">Reference proteome</keyword>
<evidence type="ECO:0000256" key="12">
    <source>
        <dbReference type="ARBA" id="ARBA00022729"/>
    </source>
</evidence>
<comment type="catalytic activity">
    <reaction evidence="23">
        <text>L-threonyl-[protein] + ATP = O-phospho-L-threonyl-[protein] + ADP + H(+)</text>
        <dbReference type="Rhea" id="RHEA:46608"/>
        <dbReference type="Rhea" id="RHEA-COMP:11060"/>
        <dbReference type="Rhea" id="RHEA-COMP:11605"/>
        <dbReference type="ChEBI" id="CHEBI:15378"/>
        <dbReference type="ChEBI" id="CHEBI:30013"/>
        <dbReference type="ChEBI" id="CHEBI:30616"/>
        <dbReference type="ChEBI" id="CHEBI:61977"/>
        <dbReference type="ChEBI" id="CHEBI:456216"/>
        <dbReference type="EC" id="2.7.11.1"/>
    </reaction>
</comment>
<evidence type="ECO:0000256" key="27">
    <source>
        <dbReference type="SAM" id="Phobius"/>
    </source>
</evidence>
<dbReference type="PANTHER" id="PTHR48053">
    <property type="entry name" value="LEUCINE RICH REPEAT FAMILY PROTEIN, EXPRESSED"/>
    <property type="match status" value="1"/>
</dbReference>
<keyword evidence="18 27" id="KW-1133">Transmembrane helix</keyword>
<dbReference type="InterPro" id="IPR032675">
    <property type="entry name" value="LRR_dom_sf"/>
</dbReference>
<organism evidence="29 30">
    <name type="scientific">Citrus x changshan-huyou</name>
    <dbReference type="NCBI Taxonomy" id="2935761"/>
    <lineage>
        <taxon>Eukaryota</taxon>
        <taxon>Viridiplantae</taxon>
        <taxon>Streptophyta</taxon>
        <taxon>Embryophyta</taxon>
        <taxon>Tracheophyta</taxon>
        <taxon>Spermatophyta</taxon>
        <taxon>Magnoliopsida</taxon>
        <taxon>eudicotyledons</taxon>
        <taxon>Gunneridae</taxon>
        <taxon>Pentapetalae</taxon>
        <taxon>rosids</taxon>
        <taxon>malvids</taxon>
        <taxon>Sapindales</taxon>
        <taxon>Rutaceae</taxon>
        <taxon>Aurantioideae</taxon>
        <taxon>Citrus</taxon>
    </lineage>
</organism>
<dbReference type="PROSITE" id="PS50011">
    <property type="entry name" value="PROTEIN_KINASE_DOM"/>
    <property type="match status" value="1"/>
</dbReference>
<evidence type="ECO:0000256" key="20">
    <source>
        <dbReference type="ARBA" id="ARBA00023170"/>
    </source>
</evidence>
<evidence type="ECO:0000256" key="2">
    <source>
        <dbReference type="ARBA" id="ARBA00004251"/>
    </source>
</evidence>
<dbReference type="EMBL" id="JBCGBO010000001">
    <property type="protein sequence ID" value="KAK9229763.1"/>
    <property type="molecule type" value="Genomic_DNA"/>
</dbReference>
<keyword evidence="14 25" id="KW-0547">Nucleotide-binding</keyword>
<dbReference type="Pfam" id="PF13855">
    <property type="entry name" value="LRR_8"/>
    <property type="match status" value="3"/>
</dbReference>
<comment type="subcellular location">
    <subcellularLocation>
        <location evidence="2">Cell membrane</location>
        <topology evidence="2">Single-pass type I membrane protein</topology>
    </subcellularLocation>
    <subcellularLocation>
        <location evidence="1">Nucleus</location>
    </subcellularLocation>
</comment>
<dbReference type="InterPro" id="IPR003591">
    <property type="entry name" value="Leu-rich_rpt_typical-subtyp"/>
</dbReference>
<keyword evidence="13" id="KW-0677">Repeat</keyword>
<dbReference type="PROSITE" id="PS00107">
    <property type="entry name" value="PROTEIN_KINASE_ATP"/>
    <property type="match status" value="1"/>
</dbReference>
<evidence type="ECO:0000256" key="14">
    <source>
        <dbReference type="ARBA" id="ARBA00022741"/>
    </source>
</evidence>
<dbReference type="InterPro" id="IPR011009">
    <property type="entry name" value="Kinase-like_dom_sf"/>
</dbReference>
<dbReference type="Proteomes" id="UP001428341">
    <property type="component" value="Unassembled WGS sequence"/>
</dbReference>
<dbReference type="GO" id="GO:0005634">
    <property type="term" value="C:nucleus"/>
    <property type="evidence" value="ECO:0007669"/>
    <property type="project" value="UniProtKB-SubCell"/>
</dbReference>
<keyword evidence="22" id="KW-0539">Nucleus</keyword>
<evidence type="ECO:0000256" key="1">
    <source>
        <dbReference type="ARBA" id="ARBA00004123"/>
    </source>
</evidence>
<evidence type="ECO:0000256" key="18">
    <source>
        <dbReference type="ARBA" id="ARBA00022989"/>
    </source>
</evidence>
<keyword evidence="15" id="KW-0418">Kinase</keyword>
<dbReference type="SUPFAM" id="SSF54928">
    <property type="entry name" value="RNA-binding domain, RBD"/>
    <property type="match status" value="1"/>
</dbReference>
<dbReference type="FunFam" id="3.80.10.10:FF:000619">
    <property type="entry name" value="Putative leucine-rich repeat receptor-like protein kinase family protein"/>
    <property type="match status" value="1"/>
</dbReference>
<keyword evidence="10" id="KW-0808">Transferase</keyword>
<evidence type="ECO:0000256" key="21">
    <source>
        <dbReference type="ARBA" id="ARBA00023180"/>
    </source>
</evidence>
<dbReference type="InterPro" id="IPR001611">
    <property type="entry name" value="Leu-rich_rpt"/>
</dbReference>
<dbReference type="SMART" id="SM00220">
    <property type="entry name" value="S_TKc"/>
    <property type="match status" value="1"/>
</dbReference>
<evidence type="ECO:0000256" key="8">
    <source>
        <dbReference type="ARBA" id="ARBA00022553"/>
    </source>
</evidence>
<feature type="compositionally biased region" description="Pro residues" evidence="26">
    <location>
        <begin position="14"/>
        <end position="37"/>
    </location>
</feature>
<evidence type="ECO:0000256" key="15">
    <source>
        <dbReference type="ARBA" id="ARBA00022777"/>
    </source>
</evidence>
<dbReference type="SUPFAM" id="SSF52047">
    <property type="entry name" value="RNI-like"/>
    <property type="match status" value="2"/>
</dbReference>
<evidence type="ECO:0000256" key="17">
    <source>
        <dbReference type="ARBA" id="ARBA00022884"/>
    </source>
</evidence>
<dbReference type="GO" id="GO:0006950">
    <property type="term" value="P:response to stress"/>
    <property type="evidence" value="ECO:0007669"/>
    <property type="project" value="UniProtKB-ARBA"/>
</dbReference>
<evidence type="ECO:0000256" key="3">
    <source>
        <dbReference type="ARBA" id="ARBA00008684"/>
    </source>
</evidence>
<keyword evidence="19 27" id="KW-0472">Membrane</keyword>
<comment type="caution">
    <text evidence="29">The sequence shown here is derived from an EMBL/GenBank/DDBJ whole genome shotgun (WGS) entry which is preliminary data.</text>
</comment>
<dbReference type="Gene3D" id="3.30.200.20">
    <property type="entry name" value="Phosphorylase Kinase, domain 1"/>
    <property type="match status" value="1"/>
</dbReference>
<dbReference type="FunFam" id="3.30.70.330:FF:000037">
    <property type="entry name" value="RNA-binding protein with multiple splicing 2"/>
    <property type="match status" value="1"/>
</dbReference>
<dbReference type="Pfam" id="PF00560">
    <property type="entry name" value="LRR_1"/>
    <property type="match status" value="8"/>
</dbReference>
<comment type="catalytic activity">
    <reaction evidence="24">
        <text>L-seryl-[protein] + ATP = O-phospho-L-seryl-[protein] + ADP + H(+)</text>
        <dbReference type="Rhea" id="RHEA:17989"/>
        <dbReference type="Rhea" id="RHEA-COMP:9863"/>
        <dbReference type="Rhea" id="RHEA-COMP:11604"/>
        <dbReference type="ChEBI" id="CHEBI:15378"/>
        <dbReference type="ChEBI" id="CHEBI:29999"/>
        <dbReference type="ChEBI" id="CHEBI:30616"/>
        <dbReference type="ChEBI" id="CHEBI:83421"/>
        <dbReference type="ChEBI" id="CHEBI:456216"/>
        <dbReference type="EC" id="2.7.11.1"/>
    </reaction>
</comment>
<keyword evidence="9" id="KW-0433">Leucine-rich repeat</keyword>
<dbReference type="InterPro" id="IPR012677">
    <property type="entry name" value="Nucleotide-bd_a/b_plait_sf"/>
</dbReference>
<dbReference type="SMART" id="SM00365">
    <property type="entry name" value="LRR_SD22"/>
    <property type="match status" value="4"/>
</dbReference>
<keyword evidence="7" id="KW-0723">Serine/threonine-protein kinase</keyword>
<dbReference type="Pfam" id="PF00069">
    <property type="entry name" value="Pkinase"/>
    <property type="match status" value="1"/>
</dbReference>
<dbReference type="GO" id="GO:0005886">
    <property type="term" value="C:plasma membrane"/>
    <property type="evidence" value="ECO:0007669"/>
    <property type="project" value="UniProtKB-SubCell"/>
</dbReference>
<evidence type="ECO:0000256" key="24">
    <source>
        <dbReference type="ARBA" id="ARBA00048679"/>
    </source>
</evidence>
<keyword evidence="17" id="KW-0694">RNA-binding</keyword>
<evidence type="ECO:0000313" key="30">
    <source>
        <dbReference type="Proteomes" id="UP001428341"/>
    </source>
</evidence>
<evidence type="ECO:0000256" key="11">
    <source>
        <dbReference type="ARBA" id="ARBA00022692"/>
    </source>
</evidence>
<comment type="similarity">
    <text evidence="3">Belongs to the protein kinase superfamily. Ser/Thr protein kinase family.</text>
</comment>
<dbReference type="InterPro" id="IPR017441">
    <property type="entry name" value="Protein_kinase_ATP_BS"/>
</dbReference>
<dbReference type="SUPFAM" id="SSF56112">
    <property type="entry name" value="Protein kinase-like (PK-like)"/>
    <property type="match status" value="1"/>
</dbReference>
<protein>
    <recommendedName>
        <fullName evidence="5">non-specific serine/threonine protein kinase</fullName>
        <ecNumber evidence="5">2.7.11.1</ecNumber>
    </recommendedName>
</protein>
<evidence type="ECO:0000259" key="28">
    <source>
        <dbReference type="PROSITE" id="PS50011"/>
    </source>
</evidence>
<dbReference type="PROSITE" id="PS00108">
    <property type="entry name" value="PROTEIN_KINASE_ST"/>
    <property type="match status" value="1"/>
</dbReference>
<keyword evidence="21" id="KW-0325">Glycoprotein</keyword>
<dbReference type="Gene3D" id="3.80.10.10">
    <property type="entry name" value="Ribonuclease Inhibitor"/>
    <property type="match status" value="6"/>
</dbReference>
<dbReference type="FunFam" id="1.10.510.10:FF:000569">
    <property type="entry name" value="Serine/threonine-protein kinase-like protein CCR4"/>
    <property type="match status" value="1"/>
</dbReference>
<evidence type="ECO:0000256" key="23">
    <source>
        <dbReference type="ARBA" id="ARBA00047899"/>
    </source>
</evidence>
<evidence type="ECO:0000256" key="5">
    <source>
        <dbReference type="ARBA" id="ARBA00012513"/>
    </source>
</evidence>
<evidence type="ECO:0000256" key="25">
    <source>
        <dbReference type="PROSITE-ProRule" id="PRU10141"/>
    </source>
</evidence>
<dbReference type="CDD" id="cd12420">
    <property type="entry name" value="RRM_RBPMS_like"/>
    <property type="match status" value="1"/>
</dbReference>
<reference evidence="29 30" key="1">
    <citation type="submission" date="2024-05" db="EMBL/GenBank/DDBJ databases">
        <title>Haplotype-resolved chromosome-level genome assembly of Huyou (Citrus changshanensis).</title>
        <authorList>
            <person name="Miao C."/>
            <person name="Chen W."/>
            <person name="Wu Y."/>
            <person name="Wang L."/>
            <person name="Zhao S."/>
            <person name="Grierson D."/>
            <person name="Xu C."/>
            <person name="Chen K."/>
        </authorList>
    </citation>
    <scope>NUCLEOTIDE SEQUENCE [LARGE SCALE GENOMIC DNA]</scope>
    <source>
        <strain evidence="29">01-14</strain>
        <tissue evidence="29">Leaf</tissue>
    </source>
</reference>
<dbReference type="PRINTS" id="PR00019">
    <property type="entry name" value="LEURICHRPT"/>
</dbReference>
<evidence type="ECO:0000256" key="6">
    <source>
        <dbReference type="ARBA" id="ARBA00022475"/>
    </source>
</evidence>
<evidence type="ECO:0000256" key="16">
    <source>
        <dbReference type="ARBA" id="ARBA00022840"/>
    </source>
</evidence>
<feature type="binding site" evidence="25">
    <location>
        <position position="1332"/>
    </location>
    <ligand>
        <name>ATP</name>
        <dbReference type="ChEBI" id="CHEBI:30616"/>
    </ligand>
</feature>
<dbReference type="GO" id="GO:0003723">
    <property type="term" value="F:RNA binding"/>
    <property type="evidence" value="ECO:0007669"/>
    <property type="project" value="UniProtKB-KW"/>
</dbReference>
<dbReference type="InterPro" id="IPR051716">
    <property type="entry name" value="Plant_RL_S/T_kinase"/>
</dbReference>
<dbReference type="SMART" id="SM00369">
    <property type="entry name" value="LRR_TYP"/>
    <property type="match status" value="9"/>
</dbReference>
<dbReference type="InterPro" id="IPR013210">
    <property type="entry name" value="LRR_N_plant-typ"/>
</dbReference>
<dbReference type="InterPro" id="IPR008271">
    <property type="entry name" value="Ser/Thr_kinase_AS"/>
</dbReference>
<dbReference type="FunFam" id="3.80.10.10:FF:000430">
    <property type="entry name" value="Leucine-rich repeat receptor-like protein kinase PEPR1"/>
    <property type="match status" value="1"/>
</dbReference>
<dbReference type="Gene3D" id="3.30.70.330">
    <property type="match status" value="1"/>
</dbReference>
<evidence type="ECO:0000256" key="7">
    <source>
        <dbReference type="ARBA" id="ARBA00022527"/>
    </source>
</evidence>
<name>A0AAP0N1A5_9ROSI</name>
<dbReference type="InterPro" id="IPR035979">
    <property type="entry name" value="RBD_domain_sf"/>
</dbReference>
<dbReference type="Gene3D" id="1.10.510.10">
    <property type="entry name" value="Transferase(Phosphotransferase) domain 1"/>
    <property type="match status" value="1"/>
</dbReference>
<gene>
    <name evidence="29" type="ORF">WN944_022729</name>
</gene>
<keyword evidence="12" id="KW-0732">Signal</keyword>
<dbReference type="FunFam" id="3.80.10.10:FF:000299">
    <property type="entry name" value="Piriformospora indica-insensitive protein 2"/>
    <property type="match status" value="1"/>
</dbReference>
<dbReference type="PANTHER" id="PTHR48053:SF113">
    <property type="entry name" value="PROTEIN KINASE DOMAIN-CONTAINING PROTEIN"/>
    <property type="match status" value="1"/>
</dbReference>
<feature type="transmembrane region" description="Helical" evidence="27">
    <location>
        <begin position="1249"/>
        <end position="1273"/>
    </location>
</feature>
<comment type="similarity">
    <text evidence="4">Belongs to the RLP family.</text>
</comment>
<dbReference type="FunFam" id="3.80.10.10:FF:000041">
    <property type="entry name" value="LRR receptor-like serine/threonine-protein kinase ERECTA"/>
    <property type="match status" value="1"/>
</dbReference>
<dbReference type="EC" id="2.7.11.1" evidence="5"/>
<keyword evidence="16 25" id="KW-0067">ATP-binding</keyword>
<dbReference type="GO" id="GO:0004674">
    <property type="term" value="F:protein serine/threonine kinase activity"/>
    <property type="evidence" value="ECO:0007669"/>
    <property type="project" value="UniProtKB-KW"/>
</dbReference>
<evidence type="ECO:0000313" key="29">
    <source>
        <dbReference type="EMBL" id="KAK9229763.1"/>
    </source>
</evidence>
<evidence type="ECO:0000256" key="4">
    <source>
        <dbReference type="ARBA" id="ARBA00009592"/>
    </source>
</evidence>
<sequence>MAGAGIHTYHQQWPPAPAPPPPPAAAAAAPPPPPPVPYDNTNRIAHDEKLWIIVMGAGLDDHLEKGMTLMVRTIFITGLPDDVKERELQNLLRWLPGYEASQVNYKGEKPMGFALFSTAQLAVAAKDALQEMIFDAETKSVLHTEMAKKNLFVKRGIVADTNAYDQSKRLRTGGDYTHTGYSAPSPFHAPPAPVWGPHGYMAPPPPPYDPYGGYGVPPVQMPAPAPVPAPSSYVPVQGFQRMWINRVGHGEVISNLNKSQQPDNAASDKHVDARIAKFLKQPGFKQMKVLRQERHTVCFIEFEDVNSASSVHHNLQGAVIPSSGSVEIHHWELKSRFSSSLSRHVGSFLHWCICKINVFCFILTLKYIFEESIWKKEGWKPRYCFSSSKWSSSSIELPVVELEGNVFCSLCSGKFNYMIGCILLLLHASISLSTSALASFLMRKNAHSGSFEEIKSCSCFFCQEEFYSDALEETALLILARFELLHFDLDASGLSSFVALSLRSVNALNGDGVALLSLMRHWNSVPPLIISSWNSSDSTPCQWVGIECDDDAHNVVSFNLSSYGVSGQLGPEIGHLSKLQTIDLSSNNFSGNIPPKLGNCSALEYLDLSTNGFTGDIPDNFENLQNLQYLNLYGNLLDGKIPEPLFRILGLQYVFLNNNSLSGSIPRNVGDLKEVEALWLFSNRLSGTIPESIGNCYRLQELYLNENKLIGFLPESLSNLENLVYLDVGDNNLEGRINFGSEKCKNLTFLDLSYNRFSGGISPNLGNCSSLTHLDIVGSKLTGSIPSSFGLLALLSSLDLSENQLSGKIPPELGKCKYLTVLHLYANQLEGEIPDELGQLSNLQDLELFDNRLTGEFPVSIWRIASLKYLLVYNNNLSGKLPLEMTELKQLKNISLYNNQFSGVLPQSLGINSSLMQLDFINNSFTGEIPPNLCFGKQLRVLNMGQNQFHGPIPSLLGSCTTLWRVILKQNQLTGALPEFSKNPVLSHLDVSRNNISGAIPSSIGNSINLTSIDFSSNKFSGVVPQELGNLVSLVTLNISLNNLEGSLPSQLSKCKNLEVFDVSFNLLNGSIPSSLRSWKSLSILKLSENHFTGGIPTFISEFEKLLELQLGGNQLGGEIPPSIGALQELSYALNLSNNGLTGRIPSDLEKLSKLERLDISSNNLTGTLSSLSNIHSLVEVNVSYNLFTGPVPETLMNLLGPSPSSFSGNPGLCVKCLSSTDSSCFGTSNLRPCDYHSSHQQGLNKVKIVVIALGSSLLTVLVMLGLVSCCLFRRRSKQDLEIPAREGPSYLLKQVIEATENLNAKHVIGRGAHGIVYKASLGPNAVFAVKKLAFRGHKGGSLSMKREIQTIGKIRHRNLVRLEDFWLRKDCGIIMYRYMENGSLRDVLHSITPPPTLEWNVRYKIALGAAHALAYLHYDCDPPIVHRDIKPENILLDSEMEPHISDFGIAKLLDKSPASTMSISVVGTIGYIAPENAFTTAKSRESDVYSYGVVLLELITRKKALDPSYKERTDIVGWVRSVWSDTEEINDIVDLSLMEEMLVSSIRDQVIDVLLVALRCTENKPSNRPNMRDVVRQLVDASVPMTSKYV</sequence>